<sequence length="361" mass="41249">MFAIGWCKCSMKNKQFGLYGSFGKIENAKDEWQNRGANLTLVGCIIGQSLQYAGDKLFEKIQTFYKSLRVPSFDQVNYEANISANQDAFKFASTLTFTINRYKNSPHLDKDASLYALGWWFQADKWSGQIQRYAKKQCTGGRLIFPNEHFWIDLSKYHGPIQVLWENSTFFHYTDPAQDNKSITVVGMSAQCSRTLAKTMWRKIHGFYEMGKGKAITSGMDPNTSHTNHYACPGSQLWTCKSLRLNRFPTIKATPLAREGSQKFQQFLMPVQAPHTSHTNLYACKVSQQFKQFLMPVQALYASHANPYAYKGFQQFRQLLTPVQDFDASHTNPYTCTGSQQFRQFIMPGQPADNSKNSIHS</sequence>
<dbReference type="InterPro" id="IPR046798">
    <property type="entry name" value="2OG-FeII_Oxy_6"/>
</dbReference>
<name>A0A9Q3BUM7_9BASI</name>
<protein>
    <recommendedName>
        <fullName evidence="1">Tet-like 2OG-Fe(II) oxygenase domain-containing protein</fullName>
    </recommendedName>
</protein>
<evidence type="ECO:0000313" key="3">
    <source>
        <dbReference type="Proteomes" id="UP000765509"/>
    </source>
</evidence>
<feature type="domain" description="Tet-like 2OG-Fe(II) oxygenase" evidence="1">
    <location>
        <begin position="1"/>
        <end position="176"/>
    </location>
</feature>
<proteinExistence type="predicted"/>
<reference evidence="2" key="1">
    <citation type="submission" date="2021-03" db="EMBL/GenBank/DDBJ databases">
        <title>Draft genome sequence of rust myrtle Austropuccinia psidii MF-1, a brazilian biotype.</title>
        <authorList>
            <person name="Quecine M.C."/>
            <person name="Pachon D.M.R."/>
            <person name="Bonatelli M.L."/>
            <person name="Correr F.H."/>
            <person name="Franceschini L.M."/>
            <person name="Leite T.F."/>
            <person name="Margarido G.R.A."/>
            <person name="Almeida C.A."/>
            <person name="Ferrarezi J.A."/>
            <person name="Labate C.A."/>
        </authorList>
    </citation>
    <scope>NUCLEOTIDE SEQUENCE</scope>
    <source>
        <strain evidence="2">MF-1</strain>
    </source>
</reference>
<dbReference type="OrthoDB" id="2503998at2759"/>
<comment type="caution">
    <text evidence="2">The sequence shown here is derived from an EMBL/GenBank/DDBJ whole genome shotgun (WGS) entry which is preliminary data.</text>
</comment>
<evidence type="ECO:0000259" key="1">
    <source>
        <dbReference type="Pfam" id="PF20515"/>
    </source>
</evidence>
<organism evidence="2 3">
    <name type="scientific">Austropuccinia psidii MF-1</name>
    <dbReference type="NCBI Taxonomy" id="1389203"/>
    <lineage>
        <taxon>Eukaryota</taxon>
        <taxon>Fungi</taxon>
        <taxon>Dikarya</taxon>
        <taxon>Basidiomycota</taxon>
        <taxon>Pucciniomycotina</taxon>
        <taxon>Pucciniomycetes</taxon>
        <taxon>Pucciniales</taxon>
        <taxon>Sphaerophragmiaceae</taxon>
        <taxon>Austropuccinia</taxon>
    </lineage>
</organism>
<dbReference type="EMBL" id="AVOT02002865">
    <property type="protein sequence ID" value="MBW0471802.1"/>
    <property type="molecule type" value="Genomic_DNA"/>
</dbReference>
<keyword evidence="3" id="KW-1185">Reference proteome</keyword>
<gene>
    <name evidence="2" type="ORF">O181_011517</name>
</gene>
<dbReference type="Pfam" id="PF20515">
    <property type="entry name" value="2OG-FeII_Oxy_6"/>
    <property type="match status" value="1"/>
</dbReference>
<dbReference type="AlphaFoldDB" id="A0A9Q3BUM7"/>
<evidence type="ECO:0000313" key="2">
    <source>
        <dbReference type="EMBL" id="MBW0471802.1"/>
    </source>
</evidence>
<accession>A0A9Q3BUM7</accession>
<dbReference type="Proteomes" id="UP000765509">
    <property type="component" value="Unassembled WGS sequence"/>
</dbReference>